<evidence type="ECO:0000313" key="3">
    <source>
        <dbReference type="EMBL" id="SVB03779.1"/>
    </source>
</evidence>
<dbReference type="Gene3D" id="3.40.50.720">
    <property type="entry name" value="NAD(P)-binding Rossmann-like Domain"/>
    <property type="match status" value="1"/>
</dbReference>
<protein>
    <recommendedName>
        <fullName evidence="2">Gfo/Idh/MocA-like oxidoreductase N-terminal domain-containing protein</fullName>
    </recommendedName>
</protein>
<gene>
    <name evidence="3" type="ORF">METZ01_LOCUS156633</name>
</gene>
<dbReference type="InterPro" id="IPR000683">
    <property type="entry name" value="Gfo/Idh/MocA-like_OxRdtase_N"/>
</dbReference>
<dbReference type="PANTHER" id="PTHR43818">
    <property type="entry name" value="BCDNA.GH03377"/>
    <property type="match status" value="1"/>
</dbReference>
<dbReference type="Pfam" id="PF01408">
    <property type="entry name" value="GFO_IDH_MocA"/>
    <property type="match status" value="1"/>
</dbReference>
<organism evidence="3">
    <name type="scientific">marine metagenome</name>
    <dbReference type="NCBI Taxonomy" id="408172"/>
    <lineage>
        <taxon>unclassified sequences</taxon>
        <taxon>metagenomes</taxon>
        <taxon>ecological metagenomes</taxon>
    </lineage>
</organism>
<keyword evidence="1" id="KW-0560">Oxidoreductase</keyword>
<dbReference type="InterPro" id="IPR050463">
    <property type="entry name" value="Gfo/Idh/MocA_oxidrdct_glycsds"/>
</dbReference>
<dbReference type="EMBL" id="UINC01026399">
    <property type="protein sequence ID" value="SVB03779.1"/>
    <property type="molecule type" value="Genomic_DNA"/>
</dbReference>
<dbReference type="PANTHER" id="PTHR43818:SF11">
    <property type="entry name" value="BCDNA.GH03377"/>
    <property type="match status" value="1"/>
</dbReference>
<dbReference type="SUPFAM" id="SSF51735">
    <property type="entry name" value="NAD(P)-binding Rossmann-fold domains"/>
    <property type="match status" value="1"/>
</dbReference>
<name>A0A382AQT6_9ZZZZ</name>
<dbReference type="GO" id="GO:0016491">
    <property type="term" value="F:oxidoreductase activity"/>
    <property type="evidence" value="ECO:0007669"/>
    <property type="project" value="UniProtKB-KW"/>
</dbReference>
<proteinExistence type="predicted"/>
<dbReference type="AlphaFoldDB" id="A0A382AQT6"/>
<accession>A0A382AQT6</accession>
<evidence type="ECO:0000256" key="1">
    <source>
        <dbReference type="ARBA" id="ARBA00023002"/>
    </source>
</evidence>
<dbReference type="GO" id="GO:0000166">
    <property type="term" value="F:nucleotide binding"/>
    <property type="evidence" value="ECO:0007669"/>
    <property type="project" value="InterPro"/>
</dbReference>
<reference evidence="3" key="1">
    <citation type="submission" date="2018-05" db="EMBL/GenBank/DDBJ databases">
        <authorList>
            <person name="Lanie J.A."/>
            <person name="Ng W.-L."/>
            <person name="Kazmierczak K.M."/>
            <person name="Andrzejewski T.M."/>
            <person name="Davidsen T.M."/>
            <person name="Wayne K.J."/>
            <person name="Tettelin H."/>
            <person name="Glass J.I."/>
            <person name="Rusch D."/>
            <person name="Podicherti R."/>
            <person name="Tsui H.-C.T."/>
            <person name="Winkler M.E."/>
        </authorList>
    </citation>
    <scope>NUCLEOTIDE SEQUENCE</scope>
</reference>
<dbReference type="InterPro" id="IPR036291">
    <property type="entry name" value="NAD(P)-bd_dom_sf"/>
</dbReference>
<sequence length="109" mass="11975">MANNKKLQIAFIGGGMIANAHMRYFHDDRRTEIRGLADLNETALNNAGAEYGIPHLTTDYKALLKDPKIDAIVVCTPPGLHCKIGNDVLRAGKHLIMEKPLTRTPTEAP</sequence>
<evidence type="ECO:0000259" key="2">
    <source>
        <dbReference type="Pfam" id="PF01408"/>
    </source>
</evidence>
<feature type="domain" description="Gfo/Idh/MocA-like oxidoreductase N-terminal" evidence="2">
    <location>
        <begin position="8"/>
        <end position="108"/>
    </location>
</feature>